<dbReference type="SUPFAM" id="SSF51338">
    <property type="entry name" value="Composite domain of metallo-dependent hydrolases"/>
    <property type="match status" value="1"/>
</dbReference>
<keyword evidence="10" id="KW-1185">Reference proteome</keyword>
<evidence type="ECO:0000259" key="8">
    <source>
        <dbReference type="Pfam" id="PF13382"/>
    </source>
</evidence>
<feature type="domain" description="Adenine deaminase C-terminal" evidence="8">
    <location>
        <begin position="416"/>
        <end position="585"/>
    </location>
</feature>
<dbReference type="Gene3D" id="2.30.40.10">
    <property type="entry name" value="Urease, subunit C, domain 1"/>
    <property type="match status" value="1"/>
</dbReference>
<dbReference type="EMBL" id="JAEACQ010000322">
    <property type="protein sequence ID" value="MBL7632422.1"/>
    <property type="molecule type" value="Genomic_DNA"/>
</dbReference>
<evidence type="ECO:0000256" key="3">
    <source>
        <dbReference type="ARBA" id="ARBA00022801"/>
    </source>
</evidence>
<dbReference type="InterPro" id="IPR032466">
    <property type="entry name" value="Metal_Hydrolase"/>
</dbReference>
<dbReference type="EC" id="3.5.4.2" evidence="2 6"/>
<dbReference type="InterPro" id="IPR011059">
    <property type="entry name" value="Metal-dep_hydrolase_composite"/>
</dbReference>
<dbReference type="Pfam" id="PF13382">
    <property type="entry name" value="Adenine_deam_C"/>
    <property type="match status" value="1"/>
</dbReference>
<dbReference type="InterPro" id="IPR026912">
    <property type="entry name" value="Adenine_deam_C"/>
</dbReference>
<dbReference type="SUPFAM" id="SSF51556">
    <property type="entry name" value="Metallo-dependent hydrolases"/>
    <property type="match status" value="1"/>
</dbReference>
<dbReference type="HAMAP" id="MF_01518">
    <property type="entry name" value="Adenine_deamin"/>
    <property type="match status" value="1"/>
</dbReference>
<comment type="catalytic activity">
    <reaction evidence="5 6">
        <text>adenine + H2O + H(+) = hypoxanthine + NH4(+)</text>
        <dbReference type="Rhea" id="RHEA:23688"/>
        <dbReference type="ChEBI" id="CHEBI:15377"/>
        <dbReference type="ChEBI" id="CHEBI:15378"/>
        <dbReference type="ChEBI" id="CHEBI:16708"/>
        <dbReference type="ChEBI" id="CHEBI:17368"/>
        <dbReference type="ChEBI" id="CHEBI:28938"/>
        <dbReference type="EC" id="3.5.4.2"/>
    </reaction>
</comment>
<evidence type="ECO:0000256" key="5">
    <source>
        <dbReference type="ARBA" id="ARBA00047720"/>
    </source>
</evidence>
<dbReference type="PANTHER" id="PTHR11113">
    <property type="entry name" value="N-ACETYLGLUCOSAMINE-6-PHOSPHATE DEACETYLASE"/>
    <property type="match status" value="1"/>
</dbReference>
<dbReference type="GO" id="GO:0000034">
    <property type="term" value="F:adenine deaminase activity"/>
    <property type="evidence" value="ECO:0007669"/>
    <property type="project" value="UniProtKB-UniRule"/>
</dbReference>
<evidence type="ECO:0000256" key="1">
    <source>
        <dbReference type="ARBA" id="ARBA00006773"/>
    </source>
</evidence>
<dbReference type="PANTHER" id="PTHR11113:SF2">
    <property type="entry name" value="ADENINE DEAMINASE"/>
    <property type="match status" value="1"/>
</dbReference>
<protein>
    <recommendedName>
        <fullName evidence="2 6">Adenine deaminase</fullName>
        <shortName evidence="6">Adenase</shortName>
        <shortName evidence="6">Adenine aminase</shortName>
        <ecNumber evidence="2 6">3.5.4.2</ecNumber>
    </recommendedName>
</protein>
<keyword evidence="3 6" id="KW-0378">Hydrolase</keyword>
<dbReference type="GO" id="GO:0006146">
    <property type="term" value="P:adenine catabolic process"/>
    <property type="evidence" value="ECO:0007669"/>
    <property type="project" value="InterPro"/>
</dbReference>
<reference evidence="9" key="1">
    <citation type="submission" date="2020-12" db="EMBL/GenBank/DDBJ databases">
        <title>Genomic characterization of non-nitrogen-fixing Frankia strains.</title>
        <authorList>
            <person name="Carlos-Shanley C."/>
            <person name="Guerra T."/>
            <person name="Hahn D."/>
        </authorList>
    </citation>
    <scope>NUCLEOTIDE SEQUENCE</scope>
    <source>
        <strain evidence="9">CN6</strain>
    </source>
</reference>
<evidence type="ECO:0000313" key="10">
    <source>
        <dbReference type="Proteomes" id="UP000604475"/>
    </source>
</evidence>
<dbReference type="AlphaFoldDB" id="A0A937RLP8"/>
<accession>A0A937RLP8</accession>
<evidence type="ECO:0000256" key="2">
    <source>
        <dbReference type="ARBA" id="ARBA00012782"/>
    </source>
</evidence>
<comment type="cofactor">
    <cofactor evidence="6">
        <name>Mn(2+)</name>
        <dbReference type="ChEBI" id="CHEBI:29035"/>
    </cofactor>
</comment>
<dbReference type="InterPro" id="IPR006679">
    <property type="entry name" value="Adenine_deam"/>
</dbReference>
<dbReference type="Pfam" id="PF01979">
    <property type="entry name" value="Amidohydro_1"/>
    <property type="match status" value="1"/>
</dbReference>
<evidence type="ECO:0000259" key="7">
    <source>
        <dbReference type="Pfam" id="PF01979"/>
    </source>
</evidence>
<feature type="domain" description="Amidohydrolase-related" evidence="7">
    <location>
        <begin position="74"/>
        <end position="357"/>
    </location>
</feature>
<organism evidence="9 10">
    <name type="scientific">Frankia nepalensis</name>
    <dbReference type="NCBI Taxonomy" id="1836974"/>
    <lineage>
        <taxon>Bacteria</taxon>
        <taxon>Bacillati</taxon>
        <taxon>Actinomycetota</taxon>
        <taxon>Actinomycetes</taxon>
        <taxon>Frankiales</taxon>
        <taxon>Frankiaceae</taxon>
        <taxon>Frankia</taxon>
    </lineage>
</organism>
<keyword evidence="4 6" id="KW-0464">Manganese</keyword>
<name>A0A937RLP8_9ACTN</name>
<evidence type="ECO:0000256" key="6">
    <source>
        <dbReference type="HAMAP-Rule" id="MF_01518"/>
    </source>
</evidence>
<gene>
    <name evidence="6" type="primary">ade</name>
    <name evidence="9" type="ORF">I7412_35755</name>
</gene>
<dbReference type="InterPro" id="IPR006680">
    <property type="entry name" value="Amidohydro-rel"/>
</dbReference>
<dbReference type="Gene3D" id="3.20.20.140">
    <property type="entry name" value="Metal-dependent hydrolases"/>
    <property type="match status" value="1"/>
</dbReference>
<comment type="caution">
    <text evidence="9">The sequence shown here is derived from an EMBL/GenBank/DDBJ whole genome shotgun (WGS) entry which is preliminary data.</text>
</comment>
<proteinExistence type="inferred from homology"/>
<comment type="similarity">
    <text evidence="1 6">Belongs to the metallo-dependent hydrolases superfamily. Adenine deaminase family.</text>
</comment>
<sequence>MNDAVDPAIRRRAVDAARGAGPFDLLITGGSVVDVGTCEVRPADVGLVGPLIASVHPAGSRTDALDAFDATGRFIAPGLIDMHVHFESSMLTPGSYAAAVCPRGTTTIFGDPHELANVAGLAGVRYAVEASRGLPVRFIVQAPSCVPPIPGLELSGHDLHGPEIAEMLAWPEIGGLAEVMDMLGVLTSDGRMVDVVAAGLASGKLVSGHAAGLTGPELQAYLTAGITSDHEIMATDDAMEKLRAGMTVELRGMLEHLLPGLVAELNALPELPAHLCAATDDLFALTLLTDGGLDHLLRRLVGYGLDPVRALRIATYHAAYRLARTDLGLVAAGRQADLIILSDLATVAVDDVFRAGEHVASGGEMIVPVVEGPSEPPLDTMKLGPMTPDAFVLRVGHLPGGVTDGTVRLRVLAGPIFTRWDEVTAEVRDGAVVVPPGHLLQVAVHRHGRIAPTPRAAMISGWGEQDWTGAIATSVSHDTHNLIVFGRDPVAMAAAANQVIADGGGVAVASGGKVLASIALPIAGILSPLPAPEVAEAQQVVTAAAESVGLRLSLLTQNLFHVLVASLACLPGPHVTDLGLVDGSTGQLISSPILTPTA</sequence>
<dbReference type="Proteomes" id="UP000604475">
    <property type="component" value="Unassembled WGS sequence"/>
</dbReference>
<dbReference type="RefSeq" id="WP_203007280.1">
    <property type="nucleotide sequence ID" value="NZ_JADWYU010000057.1"/>
</dbReference>
<evidence type="ECO:0000313" key="9">
    <source>
        <dbReference type="EMBL" id="MBL7632422.1"/>
    </source>
</evidence>
<evidence type="ECO:0000256" key="4">
    <source>
        <dbReference type="ARBA" id="ARBA00023211"/>
    </source>
</evidence>